<feature type="binding site" evidence="8">
    <location>
        <position position="164"/>
    </location>
    <ligand>
        <name>substrate</name>
    </ligand>
</feature>
<dbReference type="GO" id="GO:0005829">
    <property type="term" value="C:cytosol"/>
    <property type="evidence" value="ECO:0007669"/>
    <property type="project" value="TreeGrafter"/>
</dbReference>
<dbReference type="GO" id="GO:0004349">
    <property type="term" value="F:glutamate 5-kinase activity"/>
    <property type="evidence" value="ECO:0007669"/>
    <property type="project" value="UniProtKB-UniRule"/>
</dbReference>
<evidence type="ECO:0000313" key="11">
    <source>
        <dbReference type="Proteomes" id="UP000223596"/>
    </source>
</evidence>
<dbReference type="PROSITE" id="PS00902">
    <property type="entry name" value="GLUTAMATE_5_KINASE"/>
    <property type="match status" value="1"/>
</dbReference>
<comment type="function">
    <text evidence="8">Catalyzes the transfer of a phosphate group to glutamate to form L-glutamate 5-phosphate.</text>
</comment>
<dbReference type="Gene3D" id="3.40.1160.10">
    <property type="entry name" value="Acetylglutamate kinase-like"/>
    <property type="match status" value="1"/>
</dbReference>
<dbReference type="GO" id="GO:0055129">
    <property type="term" value="P:L-proline biosynthetic process"/>
    <property type="evidence" value="ECO:0007669"/>
    <property type="project" value="UniProtKB-UniRule"/>
</dbReference>
<evidence type="ECO:0000313" key="10">
    <source>
        <dbReference type="EMBL" id="PFH03730.1"/>
    </source>
</evidence>
<sequence length="277" mass="29864">MESSNLRKYLSDSKRIVIKVGTSTLTYENGEMNLARMEKLVRVISDLMNQGKDVVLVTSGAIGVGVSKLKLGSRPKELKDKQAVAAVGQCELMYMYSKLFLEYGHTVGQILLNRDVVENPTGKTNVINTFETLLEMRIIPIVNENDSVAVDEIESETNHVFGDNDTLSAIVATLVNADLLIILSDIDGFYDCDPRANECSKLISVIEKITPELEKCAGGVGSSRGTGGMVTKLSAAKIATLAGINMVLANGDNPNIVYDILAGKEVGSLFLAQKSDS</sequence>
<dbReference type="EC" id="2.7.2.11" evidence="8"/>
<dbReference type="InterPro" id="IPR036393">
    <property type="entry name" value="AceGlu_kinase-like_sf"/>
</dbReference>
<evidence type="ECO:0000259" key="9">
    <source>
        <dbReference type="Pfam" id="PF00696"/>
    </source>
</evidence>
<comment type="catalytic activity">
    <reaction evidence="8">
        <text>L-glutamate + ATP = L-glutamyl 5-phosphate + ADP</text>
        <dbReference type="Rhea" id="RHEA:14877"/>
        <dbReference type="ChEBI" id="CHEBI:29985"/>
        <dbReference type="ChEBI" id="CHEBI:30616"/>
        <dbReference type="ChEBI" id="CHEBI:58274"/>
        <dbReference type="ChEBI" id="CHEBI:456216"/>
        <dbReference type="EC" id="2.7.2.11"/>
    </reaction>
</comment>
<evidence type="ECO:0000256" key="1">
    <source>
        <dbReference type="ARBA" id="ARBA00022490"/>
    </source>
</evidence>
<dbReference type="InterPro" id="IPR019797">
    <property type="entry name" value="Glutamate_5-kinase_CS"/>
</dbReference>
<keyword evidence="7 8" id="KW-0067">ATP-binding</keyword>
<organism evidence="10 11">
    <name type="scientific">Acetivibrio thermocellus AD2</name>
    <dbReference type="NCBI Taxonomy" id="1138384"/>
    <lineage>
        <taxon>Bacteria</taxon>
        <taxon>Bacillati</taxon>
        <taxon>Bacillota</taxon>
        <taxon>Clostridia</taxon>
        <taxon>Eubacteriales</taxon>
        <taxon>Oscillospiraceae</taxon>
        <taxon>Acetivibrio</taxon>
    </lineage>
</organism>
<dbReference type="InterPro" id="IPR005715">
    <property type="entry name" value="Glu_5kinase/COase_Synthase"/>
</dbReference>
<dbReference type="HAMAP" id="MF_00456">
    <property type="entry name" value="ProB"/>
    <property type="match status" value="1"/>
</dbReference>
<feature type="domain" description="Aspartate/glutamate/uridylate kinase" evidence="9">
    <location>
        <begin position="14"/>
        <end position="250"/>
    </location>
</feature>
<keyword evidence="6 8" id="KW-0418">Kinase</keyword>
<feature type="binding site" evidence="8">
    <location>
        <position position="59"/>
    </location>
    <ligand>
        <name>substrate</name>
    </ligand>
</feature>
<dbReference type="InterPro" id="IPR001048">
    <property type="entry name" value="Asp/Glu/Uridylate_kinase"/>
</dbReference>
<evidence type="ECO:0000256" key="8">
    <source>
        <dbReference type="HAMAP-Rule" id="MF_00456"/>
    </source>
</evidence>
<comment type="similarity">
    <text evidence="8">Belongs to the glutamate 5-kinase family.</text>
</comment>
<comment type="pathway">
    <text evidence="8">Amino-acid biosynthesis; L-proline biosynthesis; L-glutamate 5-semialdehyde from L-glutamate: step 1/2.</text>
</comment>
<dbReference type="FunFam" id="3.40.1160.10:FF:000018">
    <property type="entry name" value="Glutamate 5-kinase"/>
    <property type="match status" value="1"/>
</dbReference>
<dbReference type="NCBIfam" id="TIGR01027">
    <property type="entry name" value="proB"/>
    <property type="match status" value="1"/>
</dbReference>
<keyword evidence="2 8" id="KW-0028">Amino-acid biosynthesis</keyword>
<dbReference type="Proteomes" id="UP000223596">
    <property type="component" value="Unassembled WGS sequence"/>
</dbReference>
<feature type="binding site" evidence="8">
    <location>
        <position position="19"/>
    </location>
    <ligand>
        <name>ATP</name>
        <dbReference type="ChEBI" id="CHEBI:30616"/>
    </ligand>
</feature>
<evidence type="ECO:0000256" key="6">
    <source>
        <dbReference type="ARBA" id="ARBA00022777"/>
    </source>
</evidence>
<evidence type="ECO:0000256" key="2">
    <source>
        <dbReference type="ARBA" id="ARBA00022605"/>
    </source>
</evidence>
<dbReference type="EMBL" id="PDBW01000001">
    <property type="protein sequence ID" value="PFH03730.1"/>
    <property type="molecule type" value="Genomic_DNA"/>
</dbReference>
<keyword evidence="1 8" id="KW-0963">Cytoplasm</keyword>
<dbReference type="AlphaFoldDB" id="A0AB36TLR6"/>
<dbReference type="CDD" id="cd04242">
    <property type="entry name" value="AAK_G5K_ProB"/>
    <property type="match status" value="1"/>
</dbReference>
<evidence type="ECO:0000256" key="3">
    <source>
        <dbReference type="ARBA" id="ARBA00022650"/>
    </source>
</evidence>
<comment type="caution">
    <text evidence="10">The sequence shown here is derived from an EMBL/GenBank/DDBJ whole genome shotgun (WGS) entry which is preliminary data.</text>
</comment>
<keyword evidence="3 8" id="KW-0641">Proline biosynthesis</keyword>
<protein>
    <recommendedName>
        <fullName evidence="8">Glutamate 5-kinase</fullName>
        <ecNumber evidence="8">2.7.2.11</ecNumber>
    </recommendedName>
    <alternativeName>
        <fullName evidence="8">Gamma-glutamyl kinase</fullName>
        <shortName evidence="8">GK</shortName>
    </alternativeName>
</protein>
<evidence type="ECO:0000256" key="5">
    <source>
        <dbReference type="ARBA" id="ARBA00022741"/>
    </source>
</evidence>
<evidence type="ECO:0000256" key="4">
    <source>
        <dbReference type="ARBA" id="ARBA00022679"/>
    </source>
</evidence>
<accession>A0AB36TLR6</accession>
<evidence type="ECO:0000256" key="7">
    <source>
        <dbReference type="ARBA" id="ARBA00022840"/>
    </source>
</evidence>
<dbReference type="InterPro" id="IPR041739">
    <property type="entry name" value="G5K_ProB"/>
</dbReference>
<dbReference type="InterPro" id="IPR011529">
    <property type="entry name" value="Glu_5kinase"/>
</dbReference>
<gene>
    <name evidence="8" type="primary">proB</name>
    <name evidence="10" type="ORF">M972_112543</name>
</gene>
<dbReference type="GO" id="GO:0005524">
    <property type="term" value="F:ATP binding"/>
    <property type="evidence" value="ECO:0007669"/>
    <property type="project" value="UniProtKB-KW"/>
</dbReference>
<dbReference type="Pfam" id="PF00696">
    <property type="entry name" value="AA_kinase"/>
    <property type="match status" value="1"/>
</dbReference>
<keyword evidence="5 8" id="KW-0547">Nucleotide-binding</keyword>
<name>A0AB36TLR6_ACETH</name>
<dbReference type="PANTHER" id="PTHR43654:SF1">
    <property type="entry name" value="ISOPENTENYL PHOSPHATE KINASE"/>
    <property type="match status" value="1"/>
</dbReference>
<comment type="subcellular location">
    <subcellularLocation>
        <location evidence="8">Cytoplasm</location>
    </subcellularLocation>
</comment>
<feature type="binding site" evidence="8">
    <location>
        <begin position="226"/>
        <end position="232"/>
    </location>
    <ligand>
        <name>ATP</name>
        <dbReference type="ChEBI" id="CHEBI:30616"/>
    </ligand>
</feature>
<feature type="binding site" evidence="8">
    <location>
        <begin position="184"/>
        <end position="185"/>
    </location>
    <ligand>
        <name>ATP</name>
        <dbReference type="ChEBI" id="CHEBI:30616"/>
    </ligand>
</feature>
<dbReference type="RefSeq" id="WP_003520662.1">
    <property type="nucleotide sequence ID" value="NZ_CP013828.1"/>
</dbReference>
<dbReference type="SUPFAM" id="SSF53633">
    <property type="entry name" value="Carbamate kinase-like"/>
    <property type="match status" value="1"/>
</dbReference>
<dbReference type="PIRSF" id="PIRSF000729">
    <property type="entry name" value="GK"/>
    <property type="match status" value="1"/>
</dbReference>
<keyword evidence="4 8" id="KW-0808">Transferase</keyword>
<feature type="binding site" evidence="8">
    <location>
        <position position="146"/>
    </location>
    <ligand>
        <name>substrate</name>
    </ligand>
</feature>
<dbReference type="PANTHER" id="PTHR43654">
    <property type="entry name" value="GLUTAMATE 5-KINASE"/>
    <property type="match status" value="1"/>
</dbReference>
<reference evidence="10 11" key="1">
    <citation type="submission" date="2017-09" db="EMBL/GenBank/DDBJ databases">
        <title>Evaluation of Pacific Biosciences Sequencing Technology to Finishing C. thermocellum Genome Sequences.</title>
        <authorList>
            <person name="Brown S."/>
        </authorList>
    </citation>
    <scope>NUCLEOTIDE SEQUENCE [LARGE SCALE GENOMIC DNA]</scope>
    <source>
        <strain evidence="10 11">AD2</strain>
    </source>
</reference>
<dbReference type="PRINTS" id="PR00474">
    <property type="entry name" value="GLU5KINASE"/>
</dbReference>
<proteinExistence type="inferred from homology"/>
<dbReference type="InterPro" id="IPR001057">
    <property type="entry name" value="Glu/AcGlu_kinase"/>
</dbReference>